<feature type="compositionally biased region" description="Basic and acidic residues" evidence="1">
    <location>
        <begin position="9"/>
        <end position="30"/>
    </location>
</feature>
<proteinExistence type="predicted"/>
<comment type="caution">
    <text evidence="2">The sequence shown here is derived from an EMBL/GenBank/DDBJ whole genome shotgun (WGS) entry which is preliminary data.</text>
</comment>
<dbReference type="OrthoDB" id="5069028at2759"/>
<feature type="region of interest" description="Disordered" evidence="1">
    <location>
        <begin position="1"/>
        <end position="129"/>
    </location>
</feature>
<dbReference type="Proteomes" id="UP000777438">
    <property type="component" value="Unassembled WGS sequence"/>
</dbReference>
<feature type="compositionally biased region" description="Basic residues" evidence="1">
    <location>
        <begin position="79"/>
        <end position="88"/>
    </location>
</feature>
<gene>
    <name evidence="2" type="ORF">B0T10DRAFT_467187</name>
</gene>
<dbReference type="EMBL" id="JAGPYM010000069">
    <property type="protein sequence ID" value="KAH6869575.1"/>
    <property type="molecule type" value="Genomic_DNA"/>
</dbReference>
<dbReference type="AlphaFoldDB" id="A0A9P8VSC4"/>
<keyword evidence="3" id="KW-1185">Reference proteome</keyword>
<evidence type="ECO:0000313" key="2">
    <source>
        <dbReference type="EMBL" id="KAH6869575.1"/>
    </source>
</evidence>
<organism evidence="2 3">
    <name type="scientific">Thelonectria olida</name>
    <dbReference type="NCBI Taxonomy" id="1576542"/>
    <lineage>
        <taxon>Eukaryota</taxon>
        <taxon>Fungi</taxon>
        <taxon>Dikarya</taxon>
        <taxon>Ascomycota</taxon>
        <taxon>Pezizomycotina</taxon>
        <taxon>Sordariomycetes</taxon>
        <taxon>Hypocreomycetidae</taxon>
        <taxon>Hypocreales</taxon>
        <taxon>Nectriaceae</taxon>
        <taxon>Thelonectria</taxon>
    </lineage>
</organism>
<name>A0A9P8VSC4_9HYPO</name>
<sequence>MFLIQSTGHDLRAQDSAHHQQSHRGEHCRETGWGSEFYSNRTDPGTPTEKNSPTSYEIFASAPQRELLQDPGNGTIPTRKPRRRHNARKSIQPARGLRRSERIQKKQRSKRDGNMSRTTLGPPATLETDAIRDFQEQLRLLEEQNRKRLEAN</sequence>
<feature type="compositionally biased region" description="Polar residues" evidence="1">
    <location>
        <begin position="37"/>
        <end position="55"/>
    </location>
</feature>
<reference evidence="2 3" key="1">
    <citation type="journal article" date="2021" name="Nat. Commun.">
        <title>Genetic determinants of endophytism in the Arabidopsis root mycobiome.</title>
        <authorList>
            <person name="Mesny F."/>
            <person name="Miyauchi S."/>
            <person name="Thiergart T."/>
            <person name="Pickel B."/>
            <person name="Atanasova L."/>
            <person name="Karlsson M."/>
            <person name="Huettel B."/>
            <person name="Barry K.W."/>
            <person name="Haridas S."/>
            <person name="Chen C."/>
            <person name="Bauer D."/>
            <person name="Andreopoulos W."/>
            <person name="Pangilinan J."/>
            <person name="LaButti K."/>
            <person name="Riley R."/>
            <person name="Lipzen A."/>
            <person name="Clum A."/>
            <person name="Drula E."/>
            <person name="Henrissat B."/>
            <person name="Kohler A."/>
            <person name="Grigoriev I.V."/>
            <person name="Martin F.M."/>
            <person name="Hacquard S."/>
        </authorList>
    </citation>
    <scope>NUCLEOTIDE SEQUENCE [LARGE SCALE GENOMIC DNA]</scope>
    <source>
        <strain evidence="2 3">MPI-CAGE-CH-0241</strain>
    </source>
</reference>
<evidence type="ECO:0000256" key="1">
    <source>
        <dbReference type="SAM" id="MobiDB-lite"/>
    </source>
</evidence>
<evidence type="ECO:0000313" key="3">
    <source>
        <dbReference type="Proteomes" id="UP000777438"/>
    </source>
</evidence>
<accession>A0A9P8VSC4</accession>
<protein>
    <submittedName>
        <fullName evidence="2">Uncharacterized protein</fullName>
    </submittedName>
</protein>
<feature type="compositionally biased region" description="Basic and acidic residues" evidence="1">
    <location>
        <begin position="98"/>
        <end position="114"/>
    </location>
</feature>